<keyword evidence="6 11" id="KW-0375">Hydrogen ion transport</keyword>
<dbReference type="Gene3D" id="1.20.120.220">
    <property type="entry name" value="ATP synthase, F0 complex, subunit A"/>
    <property type="match status" value="1"/>
</dbReference>
<evidence type="ECO:0000256" key="1">
    <source>
        <dbReference type="ARBA" id="ARBA00004141"/>
    </source>
</evidence>
<accession>A0A928TR75</accession>
<keyword evidence="8 11" id="KW-0406">Ion transport</keyword>
<dbReference type="PRINTS" id="PR00123">
    <property type="entry name" value="ATPASEA"/>
</dbReference>
<evidence type="ECO:0000313" key="13">
    <source>
        <dbReference type="EMBL" id="MBE7525709.1"/>
    </source>
</evidence>
<dbReference type="Proteomes" id="UP000710385">
    <property type="component" value="Unassembled WGS sequence"/>
</dbReference>
<dbReference type="InterPro" id="IPR000568">
    <property type="entry name" value="ATP_synth_F0_asu"/>
</dbReference>
<keyword evidence="9 11" id="KW-0472">Membrane</keyword>
<dbReference type="NCBIfam" id="TIGR01131">
    <property type="entry name" value="ATP_synt_6_or_A"/>
    <property type="match status" value="1"/>
</dbReference>
<evidence type="ECO:0000256" key="12">
    <source>
        <dbReference type="RuleBase" id="RU000483"/>
    </source>
</evidence>
<evidence type="ECO:0000256" key="3">
    <source>
        <dbReference type="ARBA" id="ARBA00022448"/>
    </source>
</evidence>
<dbReference type="SUPFAM" id="SSF81336">
    <property type="entry name" value="F1F0 ATP synthase subunit A"/>
    <property type="match status" value="1"/>
</dbReference>
<dbReference type="InterPro" id="IPR045082">
    <property type="entry name" value="ATP_syn_F0_a_bact/chloroplast"/>
</dbReference>
<comment type="function">
    <text evidence="11 12">Key component of the proton channel; it plays a direct role in the translocation of protons across the membrane.</text>
</comment>
<feature type="transmembrane region" description="Helical" evidence="11">
    <location>
        <begin position="129"/>
        <end position="153"/>
    </location>
</feature>
<dbReference type="InterPro" id="IPR035908">
    <property type="entry name" value="F0_ATP_A_sf"/>
</dbReference>
<keyword evidence="5 11" id="KW-0812">Transmembrane</keyword>
<name>A0A928TR75_UNCKA</name>
<dbReference type="PANTHER" id="PTHR42823">
    <property type="entry name" value="ATP SYNTHASE SUBUNIT A, CHLOROPLASTIC"/>
    <property type="match status" value="1"/>
</dbReference>
<feature type="transmembrane region" description="Helical" evidence="11">
    <location>
        <begin position="78"/>
        <end position="98"/>
    </location>
</feature>
<dbReference type="HAMAP" id="MF_01393">
    <property type="entry name" value="ATP_synth_a_bact"/>
    <property type="match status" value="1"/>
</dbReference>
<dbReference type="EMBL" id="JABTTY010000001">
    <property type="protein sequence ID" value="MBE7525709.1"/>
    <property type="molecule type" value="Genomic_DNA"/>
</dbReference>
<keyword evidence="4 11" id="KW-0138">CF(0)</keyword>
<evidence type="ECO:0000256" key="7">
    <source>
        <dbReference type="ARBA" id="ARBA00022989"/>
    </source>
</evidence>
<gene>
    <name evidence="11 13" type="primary">atpB</name>
    <name evidence="13" type="ORF">HS096_04980</name>
</gene>
<dbReference type="GO" id="GO:0042777">
    <property type="term" value="P:proton motive force-driven plasma membrane ATP synthesis"/>
    <property type="evidence" value="ECO:0007669"/>
    <property type="project" value="TreeGrafter"/>
</dbReference>
<dbReference type="AlphaFoldDB" id="A0A928TR75"/>
<feature type="transmembrane region" description="Helical" evidence="11">
    <location>
        <begin position="204"/>
        <end position="226"/>
    </location>
</feature>
<keyword evidence="11" id="KW-1003">Cell membrane</keyword>
<dbReference type="Pfam" id="PF00119">
    <property type="entry name" value="ATP-synt_A"/>
    <property type="match status" value="1"/>
</dbReference>
<evidence type="ECO:0000256" key="11">
    <source>
        <dbReference type="HAMAP-Rule" id="MF_01393"/>
    </source>
</evidence>
<evidence type="ECO:0000256" key="2">
    <source>
        <dbReference type="ARBA" id="ARBA00006810"/>
    </source>
</evidence>
<evidence type="ECO:0000313" key="14">
    <source>
        <dbReference type="Proteomes" id="UP000710385"/>
    </source>
</evidence>
<evidence type="ECO:0000256" key="5">
    <source>
        <dbReference type="ARBA" id="ARBA00022692"/>
    </source>
</evidence>
<comment type="subcellular location">
    <subcellularLocation>
        <location evidence="11 12">Cell membrane</location>
        <topology evidence="11 12">Multi-pass membrane protein</topology>
    </subcellularLocation>
    <subcellularLocation>
        <location evidence="1">Membrane</location>
        <topology evidence="1">Multi-pass membrane protein</topology>
    </subcellularLocation>
</comment>
<evidence type="ECO:0000256" key="9">
    <source>
        <dbReference type="ARBA" id="ARBA00023136"/>
    </source>
</evidence>
<keyword evidence="7 11" id="KW-1133">Transmembrane helix</keyword>
<dbReference type="GO" id="GO:0046933">
    <property type="term" value="F:proton-transporting ATP synthase activity, rotational mechanism"/>
    <property type="evidence" value="ECO:0007669"/>
    <property type="project" value="UniProtKB-UniRule"/>
</dbReference>
<keyword evidence="10 11" id="KW-0066">ATP synthesis</keyword>
<dbReference type="PROSITE" id="PS00449">
    <property type="entry name" value="ATPASE_A"/>
    <property type="match status" value="1"/>
</dbReference>
<feature type="transmembrane region" description="Helical" evidence="11">
    <location>
        <begin position="232"/>
        <end position="253"/>
    </location>
</feature>
<feature type="transmembrane region" description="Helical" evidence="11">
    <location>
        <begin position="21"/>
        <end position="39"/>
    </location>
</feature>
<dbReference type="GO" id="GO:0045259">
    <property type="term" value="C:proton-transporting ATP synthase complex"/>
    <property type="evidence" value="ECO:0007669"/>
    <property type="project" value="UniProtKB-KW"/>
</dbReference>
<dbReference type="InterPro" id="IPR023011">
    <property type="entry name" value="ATP_synth_F0_asu_AS"/>
</dbReference>
<evidence type="ECO:0000256" key="6">
    <source>
        <dbReference type="ARBA" id="ARBA00022781"/>
    </source>
</evidence>
<dbReference type="PANTHER" id="PTHR42823:SF3">
    <property type="entry name" value="ATP SYNTHASE SUBUNIT A, CHLOROPLASTIC"/>
    <property type="match status" value="1"/>
</dbReference>
<feature type="transmembrane region" description="Helical" evidence="11">
    <location>
        <begin position="173"/>
        <end position="192"/>
    </location>
</feature>
<evidence type="ECO:0000256" key="10">
    <source>
        <dbReference type="ARBA" id="ARBA00023310"/>
    </source>
</evidence>
<organism evidence="13 14">
    <name type="scientific">candidate division WWE3 bacterium</name>
    <dbReference type="NCBI Taxonomy" id="2053526"/>
    <lineage>
        <taxon>Bacteria</taxon>
        <taxon>Katanobacteria</taxon>
    </lineage>
</organism>
<keyword evidence="3 11" id="KW-0813">Transport</keyword>
<dbReference type="GO" id="GO:0005886">
    <property type="term" value="C:plasma membrane"/>
    <property type="evidence" value="ECO:0007669"/>
    <property type="project" value="UniProtKB-SubCell"/>
</dbReference>
<evidence type="ECO:0000256" key="4">
    <source>
        <dbReference type="ARBA" id="ARBA00022547"/>
    </source>
</evidence>
<sequence>MNIPLFAEPIASIGGFRITNAFINATFLSAALIAFAFFFRAKISLIPGRLQTGLEMLFELLLNTFDQVTGDPAKTRRFFPFVATLFFFILLSNWLGLLPGTGSLGIYQLHEGNVELIPILRSAAADLNLTLALALLSVVTSHVVGMLTVGFFVHWNKFIQLGTLWQALKTKNILTIFTAIIELGVGLIELISEAAKVLSLSLRLFGNIFAGEVLITVLSSILAFILPLPFMGLELIVGVVQATVFSMLTLVYLSMLTEQPTHDEHKDDPVTEALEGETLLGEPALHTESLT</sequence>
<reference evidence="13" key="1">
    <citation type="submission" date="2020-05" db="EMBL/GenBank/DDBJ databases">
        <title>High-Quality Genomes of Partial-Nitritation/Anammox System by Hierarchical Clustering Based Hybrid Assembly.</title>
        <authorList>
            <person name="Liu L."/>
            <person name="Wang Y."/>
            <person name="Che Y."/>
            <person name="Chen Y."/>
            <person name="Xia Y."/>
            <person name="Luo R."/>
            <person name="Cheng S.H."/>
            <person name="Zheng C."/>
            <person name="Zhang T."/>
        </authorList>
    </citation>
    <scope>NUCLEOTIDE SEQUENCE</scope>
    <source>
        <strain evidence="13">H1_PAT1</strain>
    </source>
</reference>
<evidence type="ECO:0000256" key="8">
    <source>
        <dbReference type="ARBA" id="ARBA00023065"/>
    </source>
</evidence>
<comment type="caution">
    <text evidence="13">The sequence shown here is derived from an EMBL/GenBank/DDBJ whole genome shotgun (WGS) entry which is preliminary data.</text>
</comment>
<protein>
    <recommendedName>
        <fullName evidence="11 12">ATP synthase subunit a</fullName>
    </recommendedName>
    <alternativeName>
        <fullName evidence="11">ATP synthase F0 sector subunit a</fullName>
    </alternativeName>
    <alternativeName>
        <fullName evidence="11">F-ATPase subunit 6</fullName>
    </alternativeName>
</protein>
<proteinExistence type="inferred from homology"/>
<comment type="similarity">
    <text evidence="2 11 12">Belongs to the ATPase A chain family.</text>
</comment>
<dbReference type="CDD" id="cd00310">
    <property type="entry name" value="ATP-synt_Fo_a_6"/>
    <property type="match status" value="1"/>
</dbReference>